<protein>
    <submittedName>
        <fullName evidence="1">Uncharacterized protein</fullName>
    </submittedName>
</protein>
<organism evidence="1 2">
    <name type="scientific">Colletotrichum melonis</name>
    <dbReference type="NCBI Taxonomy" id="1209925"/>
    <lineage>
        <taxon>Eukaryota</taxon>
        <taxon>Fungi</taxon>
        <taxon>Dikarya</taxon>
        <taxon>Ascomycota</taxon>
        <taxon>Pezizomycotina</taxon>
        <taxon>Sordariomycetes</taxon>
        <taxon>Hypocreomycetidae</taxon>
        <taxon>Glomerellales</taxon>
        <taxon>Glomerellaceae</taxon>
        <taxon>Colletotrichum</taxon>
        <taxon>Colletotrichum acutatum species complex</taxon>
    </lineage>
</organism>
<dbReference type="Proteomes" id="UP001239795">
    <property type="component" value="Unassembled WGS sequence"/>
</dbReference>
<dbReference type="EMBL" id="MLGG01000035">
    <property type="protein sequence ID" value="KAK1453804.1"/>
    <property type="molecule type" value="Genomic_DNA"/>
</dbReference>
<dbReference type="AlphaFoldDB" id="A0AAI9UBA4"/>
<evidence type="ECO:0000313" key="2">
    <source>
        <dbReference type="Proteomes" id="UP001239795"/>
    </source>
</evidence>
<reference evidence="1 2" key="1">
    <citation type="submission" date="2016-10" db="EMBL/GenBank/DDBJ databases">
        <title>The genome sequence of Colletotrichum fioriniae PJ7.</title>
        <authorList>
            <person name="Baroncelli R."/>
        </authorList>
    </citation>
    <scope>NUCLEOTIDE SEQUENCE [LARGE SCALE GENOMIC DNA]</scope>
    <source>
        <strain evidence="1">Col 31</strain>
    </source>
</reference>
<proteinExistence type="predicted"/>
<comment type="caution">
    <text evidence="1">The sequence shown here is derived from an EMBL/GenBank/DDBJ whole genome shotgun (WGS) entry which is preliminary data.</text>
</comment>
<evidence type="ECO:0000313" key="1">
    <source>
        <dbReference type="EMBL" id="KAK1453804.1"/>
    </source>
</evidence>
<name>A0AAI9UBA4_9PEZI</name>
<keyword evidence="2" id="KW-1185">Reference proteome</keyword>
<sequence>MPMSGLDWSILLNACLKRTPCLSRPKWTDLVQLLILPVRPPVHPSPVLLGLPPFSAAARACCFFASPFPYPFV</sequence>
<accession>A0AAI9UBA4</accession>
<gene>
    <name evidence="1" type="ORF">CMEL01_05463</name>
</gene>